<feature type="transmembrane region" description="Helical" evidence="8">
    <location>
        <begin position="73"/>
        <end position="92"/>
    </location>
</feature>
<evidence type="ECO:0000256" key="4">
    <source>
        <dbReference type="ARBA" id="ARBA00022692"/>
    </source>
</evidence>
<feature type="transmembrane region" description="Helical" evidence="8">
    <location>
        <begin position="301"/>
        <end position="319"/>
    </location>
</feature>
<feature type="transmembrane region" description="Helical" evidence="8">
    <location>
        <begin position="31"/>
        <end position="52"/>
    </location>
</feature>
<dbReference type="PANTHER" id="PTHR23028">
    <property type="entry name" value="ACETYLTRANSFERASE"/>
    <property type="match status" value="1"/>
</dbReference>
<protein>
    <submittedName>
        <fullName evidence="10">Acyltransferase family protein</fullName>
        <ecNumber evidence="10">2.3.1.-</ecNumber>
    </submittedName>
</protein>
<dbReference type="EMBL" id="JBHSGD010000006">
    <property type="protein sequence ID" value="MFC4652909.1"/>
    <property type="molecule type" value="Genomic_DNA"/>
</dbReference>
<keyword evidence="2" id="KW-1003">Cell membrane</keyword>
<comment type="caution">
    <text evidence="10">The sequence shown here is derived from an EMBL/GenBank/DDBJ whole genome shotgun (WGS) entry which is preliminary data.</text>
</comment>
<feature type="transmembrane region" description="Helical" evidence="8">
    <location>
        <begin position="166"/>
        <end position="188"/>
    </location>
</feature>
<evidence type="ECO:0000313" key="11">
    <source>
        <dbReference type="Proteomes" id="UP001595987"/>
    </source>
</evidence>
<keyword evidence="3 10" id="KW-0808">Transferase</keyword>
<dbReference type="Proteomes" id="UP001595987">
    <property type="component" value="Unassembled WGS sequence"/>
</dbReference>
<evidence type="ECO:0000259" key="9">
    <source>
        <dbReference type="Pfam" id="PF01757"/>
    </source>
</evidence>
<proteinExistence type="predicted"/>
<dbReference type="SUPFAM" id="SSF52266">
    <property type="entry name" value="SGNH hydrolase"/>
    <property type="match status" value="1"/>
</dbReference>
<evidence type="ECO:0000256" key="1">
    <source>
        <dbReference type="ARBA" id="ARBA00004651"/>
    </source>
</evidence>
<evidence type="ECO:0000256" key="3">
    <source>
        <dbReference type="ARBA" id="ARBA00022679"/>
    </source>
</evidence>
<dbReference type="EC" id="2.3.1.-" evidence="10"/>
<evidence type="ECO:0000256" key="7">
    <source>
        <dbReference type="ARBA" id="ARBA00023315"/>
    </source>
</evidence>
<keyword evidence="7 10" id="KW-0012">Acyltransferase</keyword>
<keyword evidence="5 8" id="KW-1133">Transmembrane helix</keyword>
<feature type="transmembrane region" description="Helical" evidence="8">
    <location>
        <begin position="7"/>
        <end position="25"/>
    </location>
</feature>
<evidence type="ECO:0000256" key="5">
    <source>
        <dbReference type="ARBA" id="ARBA00022989"/>
    </source>
</evidence>
<feature type="transmembrane region" description="Helical" evidence="8">
    <location>
        <begin position="261"/>
        <end position="280"/>
    </location>
</feature>
<dbReference type="Gene3D" id="3.40.50.1110">
    <property type="entry name" value="SGNH hydrolase"/>
    <property type="match status" value="1"/>
</dbReference>
<evidence type="ECO:0000256" key="6">
    <source>
        <dbReference type="ARBA" id="ARBA00023136"/>
    </source>
</evidence>
<dbReference type="PANTHER" id="PTHR23028:SF53">
    <property type="entry name" value="ACYL_TRANSF_3 DOMAIN-CONTAINING PROTEIN"/>
    <property type="match status" value="1"/>
</dbReference>
<gene>
    <name evidence="10" type="ORF">ACFO26_08300</name>
</gene>
<dbReference type="InterPro" id="IPR036514">
    <property type="entry name" value="SGNH_hydro_sf"/>
</dbReference>
<keyword evidence="4 8" id="KW-0812">Transmembrane</keyword>
<feature type="transmembrane region" description="Helical" evidence="8">
    <location>
        <begin position="374"/>
        <end position="395"/>
    </location>
</feature>
<evidence type="ECO:0000256" key="2">
    <source>
        <dbReference type="ARBA" id="ARBA00022475"/>
    </source>
</evidence>
<feature type="transmembrane region" description="Helical" evidence="8">
    <location>
        <begin position="136"/>
        <end position="157"/>
    </location>
</feature>
<feature type="transmembrane region" description="Helical" evidence="8">
    <location>
        <begin position="230"/>
        <end position="249"/>
    </location>
</feature>
<dbReference type="RefSeq" id="WP_213536849.1">
    <property type="nucleotide sequence ID" value="NZ_BOVQ01000010.1"/>
</dbReference>
<evidence type="ECO:0000313" key="10">
    <source>
        <dbReference type="EMBL" id="MFC4652909.1"/>
    </source>
</evidence>
<feature type="transmembrane region" description="Helical" evidence="8">
    <location>
        <begin position="200"/>
        <end position="218"/>
    </location>
</feature>
<feature type="domain" description="Acyltransferase 3" evidence="9">
    <location>
        <begin position="7"/>
        <end position="333"/>
    </location>
</feature>
<keyword evidence="6 8" id="KW-0472">Membrane</keyword>
<evidence type="ECO:0000256" key="8">
    <source>
        <dbReference type="SAM" id="Phobius"/>
    </source>
</evidence>
<keyword evidence="11" id="KW-1185">Reference proteome</keyword>
<comment type="subcellular location">
    <subcellularLocation>
        <location evidence="1">Cell membrane</location>
        <topology evidence="1">Multi-pass membrane protein</topology>
    </subcellularLocation>
</comment>
<dbReference type="InterPro" id="IPR050879">
    <property type="entry name" value="Acyltransferase_3"/>
</dbReference>
<dbReference type="GO" id="GO:0016746">
    <property type="term" value="F:acyltransferase activity"/>
    <property type="evidence" value="ECO:0007669"/>
    <property type="project" value="UniProtKB-KW"/>
</dbReference>
<dbReference type="InterPro" id="IPR002656">
    <property type="entry name" value="Acyl_transf_3_dom"/>
</dbReference>
<reference evidence="11" key="1">
    <citation type="journal article" date="2019" name="Int. J. Syst. Evol. Microbiol.">
        <title>The Global Catalogue of Microorganisms (GCM) 10K type strain sequencing project: providing services to taxonomists for standard genome sequencing and annotation.</title>
        <authorList>
            <consortium name="The Broad Institute Genomics Platform"/>
            <consortium name="The Broad Institute Genome Sequencing Center for Infectious Disease"/>
            <person name="Wu L."/>
            <person name="Ma J."/>
        </authorList>
    </citation>
    <scope>NUCLEOTIDE SEQUENCE [LARGE SCALE GENOMIC DNA]</scope>
    <source>
        <strain evidence="11">CCUG 63287</strain>
    </source>
</reference>
<name>A0ABV9JHV3_9LACT</name>
<sequence>MKRYVTGFDGLRTLGVFAVILYHIYPNVLRGGFLGVVLFLVLSGYLVTDSLLREYQQTGKLNILQFWGRRLKRIYPLMIAVFLIVTPYLLIFQRDELRGLGSDFFSSVLSIQNWWQIAQGDSYFANIAGESPFKHIYYLSIEGQFFLLFPLLLFILLKFVKNRGKIFLILSGITLISVIWMAVLFVPGQDPTRVYYGTDTRLFSLVMGASLAFVLPLRKKLKVNERGKRVGLGLAAAAFALSVLAYFFMPAQSAVTYYGGMWAVSLLTMVLIALVAQPAFGIDKVFSNPVFSYIGSRSYGIYLWQLPVLALVAAKLLNPTAWYNVLWQLALIVGLSELSYRFIETPLKNFDYSNTLSVVRNYVFGGNWLKLKKLVTSGILLLIVAMLAVIIFSPASPHDQEILQKKILAQQAVLQKREEATANAKVSKPLKTIASKYKVEPVIAEKASEMKVLAIGDSVMVAGSTDLSEVFPQMNISAVVGEQANVGEKFLEKNQAKIKASDALLIGLGTNGTLTIGGVNYIDKIMALAGNKPVYWINNRAPGKPWISVNNAQLAAAAKKYHNLKIINWYAASAGKTDWFWSDNIHPKGTGAIAYARLIADTMAATKK</sequence>
<organism evidence="10 11">
    <name type="scientific">Lactococcus nasutitermitis</name>
    <dbReference type="NCBI Taxonomy" id="1652957"/>
    <lineage>
        <taxon>Bacteria</taxon>
        <taxon>Bacillati</taxon>
        <taxon>Bacillota</taxon>
        <taxon>Bacilli</taxon>
        <taxon>Lactobacillales</taxon>
        <taxon>Streptococcaceae</taxon>
        <taxon>Lactococcus</taxon>
    </lineage>
</organism>
<dbReference type="Pfam" id="PF01757">
    <property type="entry name" value="Acyl_transf_3"/>
    <property type="match status" value="1"/>
</dbReference>
<accession>A0ABV9JHV3</accession>